<keyword evidence="2" id="KW-1185">Reference proteome</keyword>
<organism evidence="1 2">
    <name type="scientific">Dreissena polymorpha</name>
    <name type="common">Zebra mussel</name>
    <name type="synonym">Mytilus polymorpha</name>
    <dbReference type="NCBI Taxonomy" id="45954"/>
    <lineage>
        <taxon>Eukaryota</taxon>
        <taxon>Metazoa</taxon>
        <taxon>Spiralia</taxon>
        <taxon>Lophotrochozoa</taxon>
        <taxon>Mollusca</taxon>
        <taxon>Bivalvia</taxon>
        <taxon>Autobranchia</taxon>
        <taxon>Heteroconchia</taxon>
        <taxon>Euheterodonta</taxon>
        <taxon>Imparidentia</taxon>
        <taxon>Neoheterodontei</taxon>
        <taxon>Myida</taxon>
        <taxon>Dreissenoidea</taxon>
        <taxon>Dreissenidae</taxon>
        <taxon>Dreissena</taxon>
    </lineage>
</organism>
<reference evidence="1" key="2">
    <citation type="submission" date="2020-11" db="EMBL/GenBank/DDBJ databases">
        <authorList>
            <person name="McCartney M.A."/>
            <person name="Auch B."/>
            <person name="Kono T."/>
            <person name="Mallez S."/>
            <person name="Becker A."/>
            <person name="Gohl D.M."/>
            <person name="Silverstein K.A.T."/>
            <person name="Koren S."/>
            <person name="Bechman K.B."/>
            <person name="Herman A."/>
            <person name="Abrahante J.E."/>
            <person name="Garbe J."/>
        </authorList>
    </citation>
    <scope>NUCLEOTIDE SEQUENCE</scope>
    <source>
        <strain evidence="1">Duluth1</strain>
        <tissue evidence="1">Whole animal</tissue>
    </source>
</reference>
<protein>
    <submittedName>
        <fullName evidence="1">Uncharacterized protein</fullName>
    </submittedName>
</protein>
<dbReference type="Proteomes" id="UP000828390">
    <property type="component" value="Unassembled WGS sequence"/>
</dbReference>
<evidence type="ECO:0000313" key="1">
    <source>
        <dbReference type="EMBL" id="KAH3805772.1"/>
    </source>
</evidence>
<sequence>MQVYVVFVIAMEIAMRMSAYGISNDKKRLVLHSDEDTAAELIHLKQLVQGSTYIRWGRTTCDGTNATLVYAGYMGGSNYNSIGNSAGGNYLCLSSSPQWDYSTTTVENSIFITGVEYRFAPHQDSDLATFLGQNLNGIQAPCAVCLLPSATSLMIPGRTDCYTGWNKEYSGYIVTGYPGEAHATEYVCLDRRPEAIVSTGNREAINQMYFVEAHCQSGLECPPYENGRELACVVCSIAIY</sequence>
<name>A0A9D4G1E0_DREPO</name>
<gene>
    <name evidence="1" type="ORF">DPMN_134080</name>
</gene>
<reference evidence="1" key="1">
    <citation type="journal article" date="2019" name="bioRxiv">
        <title>The Genome of the Zebra Mussel, Dreissena polymorpha: A Resource for Invasive Species Research.</title>
        <authorList>
            <person name="McCartney M.A."/>
            <person name="Auch B."/>
            <person name="Kono T."/>
            <person name="Mallez S."/>
            <person name="Zhang Y."/>
            <person name="Obille A."/>
            <person name="Becker A."/>
            <person name="Abrahante J.E."/>
            <person name="Garbe J."/>
            <person name="Badalamenti J.P."/>
            <person name="Herman A."/>
            <person name="Mangelson H."/>
            <person name="Liachko I."/>
            <person name="Sullivan S."/>
            <person name="Sone E.D."/>
            <person name="Koren S."/>
            <person name="Silverstein K.A.T."/>
            <person name="Beckman K.B."/>
            <person name="Gohl D.M."/>
        </authorList>
    </citation>
    <scope>NUCLEOTIDE SEQUENCE</scope>
    <source>
        <strain evidence="1">Duluth1</strain>
        <tissue evidence="1">Whole animal</tissue>
    </source>
</reference>
<dbReference type="AlphaFoldDB" id="A0A9D4G1E0"/>
<evidence type="ECO:0000313" key="2">
    <source>
        <dbReference type="Proteomes" id="UP000828390"/>
    </source>
</evidence>
<dbReference type="PANTHER" id="PTHR24024:SF18">
    <property type="entry name" value="SHORT-CHAIN COLLAGEN C4-LIKE"/>
    <property type="match status" value="1"/>
</dbReference>
<dbReference type="PANTHER" id="PTHR24024">
    <property type="entry name" value="PULMONARY SURFACTANT-ASSOCIATED PROTEIN A"/>
    <property type="match status" value="1"/>
</dbReference>
<proteinExistence type="predicted"/>
<dbReference type="EMBL" id="JAIWYP010000006">
    <property type="protein sequence ID" value="KAH3805772.1"/>
    <property type="molecule type" value="Genomic_DNA"/>
</dbReference>
<dbReference type="GO" id="GO:0005615">
    <property type="term" value="C:extracellular space"/>
    <property type="evidence" value="ECO:0007669"/>
    <property type="project" value="TreeGrafter"/>
</dbReference>
<dbReference type="InterPro" id="IPR051077">
    <property type="entry name" value="Ca-dependent_lectin"/>
</dbReference>
<comment type="caution">
    <text evidence="1">The sequence shown here is derived from an EMBL/GenBank/DDBJ whole genome shotgun (WGS) entry which is preliminary data.</text>
</comment>
<accession>A0A9D4G1E0</accession>